<dbReference type="EMBL" id="RQGD01000023">
    <property type="protein sequence ID" value="TGL59647.1"/>
    <property type="molecule type" value="Genomic_DNA"/>
</dbReference>
<dbReference type="Pfam" id="PF10101">
    <property type="entry name" value="DUF2339"/>
    <property type="match status" value="1"/>
</dbReference>
<gene>
    <name evidence="3" type="ORF">EHQ58_07835</name>
</gene>
<feature type="transmembrane region" description="Helical" evidence="2">
    <location>
        <begin position="543"/>
        <end position="563"/>
    </location>
</feature>
<dbReference type="PANTHER" id="PTHR38434:SF1">
    <property type="entry name" value="BLL2549 PROTEIN"/>
    <property type="match status" value="1"/>
</dbReference>
<feature type="transmembrane region" description="Helical" evidence="2">
    <location>
        <begin position="211"/>
        <end position="230"/>
    </location>
</feature>
<feature type="transmembrane region" description="Helical" evidence="2">
    <location>
        <begin position="80"/>
        <end position="100"/>
    </location>
</feature>
<proteinExistence type="predicted"/>
<feature type="transmembrane region" description="Helical" evidence="2">
    <location>
        <begin position="320"/>
        <end position="342"/>
    </location>
</feature>
<feature type="coiled-coil region" evidence="1">
    <location>
        <begin position="8"/>
        <end position="35"/>
    </location>
</feature>
<feature type="transmembrane region" description="Helical" evidence="2">
    <location>
        <begin position="488"/>
        <end position="507"/>
    </location>
</feature>
<feature type="transmembrane region" description="Helical" evidence="2">
    <location>
        <begin position="112"/>
        <end position="130"/>
    </location>
</feature>
<reference evidence="3" key="1">
    <citation type="journal article" date="2019" name="PLoS Negl. Trop. Dis.">
        <title>Revisiting the worldwide diversity of Leptospira species in the environment.</title>
        <authorList>
            <person name="Vincent A.T."/>
            <person name="Schiettekatte O."/>
            <person name="Bourhy P."/>
            <person name="Veyrier F.J."/>
            <person name="Picardeau M."/>
        </authorList>
    </citation>
    <scope>NUCLEOTIDE SEQUENCE [LARGE SCALE GENOMIC DNA]</scope>
    <source>
        <strain evidence="3">201702476</strain>
    </source>
</reference>
<protein>
    <submittedName>
        <fullName evidence="3">DUF2339 domain-containing protein</fullName>
    </submittedName>
</protein>
<keyword evidence="4" id="KW-1185">Reference proteome</keyword>
<keyword evidence="1" id="KW-0175">Coiled coil</keyword>
<evidence type="ECO:0000256" key="1">
    <source>
        <dbReference type="SAM" id="Coils"/>
    </source>
</evidence>
<dbReference type="Proteomes" id="UP000297693">
    <property type="component" value="Unassembled WGS sequence"/>
</dbReference>
<dbReference type="PANTHER" id="PTHR38434">
    <property type="entry name" value="BLL2549 PROTEIN"/>
    <property type="match status" value="1"/>
</dbReference>
<feature type="transmembrane region" description="Helical" evidence="2">
    <location>
        <begin position="166"/>
        <end position="199"/>
    </location>
</feature>
<dbReference type="InterPro" id="IPR019286">
    <property type="entry name" value="DUF2339_TM"/>
</dbReference>
<feature type="transmembrane region" description="Helical" evidence="2">
    <location>
        <begin position="463"/>
        <end position="482"/>
    </location>
</feature>
<organism evidence="3 4">
    <name type="scientific">Leptospira ognonensis</name>
    <dbReference type="NCBI Taxonomy" id="2484945"/>
    <lineage>
        <taxon>Bacteria</taxon>
        <taxon>Pseudomonadati</taxon>
        <taxon>Spirochaetota</taxon>
        <taxon>Spirochaetia</taxon>
        <taxon>Leptospirales</taxon>
        <taxon>Leptospiraceae</taxon>
        <taxon>Leptospira</taxon>
    </lineage>
</organism>
<evidence type="ECO:0000313" key="3">
    <source>
        <dbReference type="EMBL" id="TGL59647.1"/>
    </source>
</evidence>
<sequence length="576" mass="65068">MANKPLTLSQINSRMEALETELNLLKAEVQKLNPKTTYVNPYRQEKLETKPVPLSVEADASSAGKPGFFSKWESFLGENLFIKLGLLTMLLGAIWFLNLAFEEYWINESVRIWLGILFGIVLFLQGTRLLRNWPLIGPSLVGTGASLTFTSYFLGYFAYDLYSMELAFVGLVLLSLLTVTFAFLFSSEVIFGFGILGAFLVPTLLSTGENSYQFLFIYLLLWNLVFLAISPRTKWRITPLILLAGNHLMFGGWAYDKLEVSTWQIPLFFQVSIFLIYLVREHILVPRQTQKDTILSTITVGLSLFFVYLQGYYISSVFFIGYQNALLIGLVVIYFSFLLNTWEKNRKRNVQDSLFTSTNGLVGLLFLLVTLVNGFEGKSLSFVVLTFAILLSAVGARAGIAALYTSALLFWFVGIFNLIAANRWPGEDGYFLFNGYFLLFLFASILLFLLSRMGKGILHVSEIYKWSAFPVLLIGSWLDVYYHIPEPYLLLGYTSFLAGYGLIFTLISFIRPNADLRKIGLACLSLVVVKLYLYDFWNMGTLARILAGFGLGAALVFTGIIYNRSKKNNSQTKDQI</sequence>
<keyword evidence="2" id="KW-0472">Membrane</keyword>
<feature type="transmembrane region" description="Helical" evidence="2">
    <location>
        <begin position="430"/>
        <end position="451"/>
    </location>
</feature>
<dbReference type="OrthoDB" id="342768at2"/>
<keyword evidence="2" id="KW-0812">Transmembrane</keyword>
<feature type="transmembrane region" description="Helical" evidence="2">
    <location>
        <begin position="354"/>
        <end position="373"/>
    </location>
</feature>
<keyword evidence="2" id="KW-1133">Transmembrane helix</keyword>
<feature type="transmembrane region" description="Helical" evidence="2">
    <location>
        <begin position="379"/>
        <end position="396"/>
    </location>
</feature>
<feature type="transmembrane region" description="Helical" evidence="2">
    <location>
        <begin position="403"/>
        <end position="424"/>
    </location>
</feature>
<accession>A0A4R9K5T6</accession>
<evidence type="ECO:0000313" key="4">
    <source>
        <dbReference type="Proteomes" id="UP000297693"/>
    </source>
</evidence>
<name>A0A4R9K5T6_9LEPT</name>
<dbReference type="AlphaFoldDB" id="A0A4R9K5T6"/>
<comment type="caution">
    <text evidence="3">The sequence shown here is derived from an EMBL/GenBank/DDBJ whole genome shotgun (WGS) entry which is preliminary data.</text>
</comment>
<dbReference type="RefSeq" id="WP_135623337.1">
    <property type="nucleotide sequence ID" value="NZ_RQGD01000023.1"/>
</dbReference>
<feature type="transmembrane region" description="Helical" evidence="2">
    <location>
        <begin position="261"/>
        <end position="280"/>
    </location>
</feature>
<feature type="transmembrane region" description="Helical" evidence="2">
    <location>
        <begin position="292"/>
        <end position="314"/>
    </location>
</feature>
<evidence type="ECO:0000256" key="2">
    <source>
        <dbReference type="SAM" id="Phobius"/>
    </source>
</evidence>
<feature type="transmembrane region" description="Helical" evidence="2">
    <location>
        <begin position="519"/>
        <end position="537"/>
    </location>
</feature>
<feature type="transmembrane region" description="Helical" evidence="2">
    <location>
        <begin position="136"/>
        <end position="159"/>
    </location>
</feature>